<evidence type="ECO:0000313" key="6">
    <source>
        <dbReference type="EMBL" id="GAA4649516.1"/>
    </source>
</evidence>
<evidence type="ECO:0000256" key="1">
    <source>
        <dbReference type="ARBA" id="ARBA00001917"/>
    </source>
</evidence>
<sequence length="198" mass="22769">MSDNPIDQLVHHYQRAIRGRDPLARSANLVTIDEAGLPRTRMITLRQVSEAGIDIYVNRESPKAQQLQENGRYELHIFWPQDFIQFRIRGGYCYRQDEAFRHGWAGKPVYSQIADVLHETVAPQSSVIPSHQVVAEGAAALRQQYGANGALSFPKSVWVLQLLPEMIEIWTGSDDDRLHRRELYELMDGMWQKTLLMP</sequence>
<dbReference type="InterPro" id="IPR011576">
    <property type="entry name" value="Pyridox_Oxase_N"/>
</dbReference>
<keyword evidence="4" id="KW-0560">Oxidoreductase</keyword>
<reference evidence="7" key="1">
    <citation type="journal article" date="2019" name="Int. J. Syst. Evol. Microbiol.">
        <title>The Global Catalogue of Microorganisms (GCM) 10K type strain sequencing project: providing services to taxonomists for standard genome sequencing and annotation.</title>
        <authorList>
            <consortium name="The Broad Institute Genomics Platform"/>
            <consortium name="The Broad Institute Genome Sequencing Center for Infectious Disease"/>
            <person name="Wu L."/>
            <person name="Ma J."/>
        </authorList>
    </citation>
    <scope>NUCLEOTIDE SEQUENCE [LARGE SCALE GENOMIC DNA]</scope>
    <source>
        <strain evidence="7">JCM 17805</strain>
    </source>
</reference>
<feature type="domain" description="Pyridoxamine 5'-phosphate oxidase N-terminal" evidence="5">
    <location>
        <begin position="25"/>
        <end position="135"/>
    </location>
</feature>
<name>A0ABP8V166_9GAMM</name>
<dbReference type="Pfam" id="PF01243">
    <property type="entry name" value="PNPOx_N"/>
    <property type="match status" value="1"/>
</dbReference>
<dbReference type="PANTHER" id="PTHR10851">
    <property type="entry name" value="PYRIDOXINE-5-PHOSPHATE OXIDASE"/>
    <property type="match status" value="1"/>
</dbReference>
<proteinExistence type="predicted"/>
<comment type="cofactor">
    <cofactor evidence="1">
        <name>FMN</name>
        <dbReference type="ChEBI" id="CHEBI:58210"/>
    </cofactor>
</comment>
<dbReference type="Gene3D" id="2.30.110.10">
    <property type="entry name" value="Electron Transport, Fmn-binding Protein, Chain A"/>
    <property type="match status" value="1"/>
</dbReference>
<protein>
    <recommendedName>
        <fullName evidence="5">Pyridoxamine 5'-phosphate oxidase N-terminal domain-containing protein</fullName>
    </recommendedName>
</protein>
<accession>A0ABP8V166</accession>
<evidence type="ECO:0000259" key="5">
    <source>
        <dbReference type="Pfam" id="PF01243"/>
    </source>
</evidence>
<dbReference type="InterPro" id="IPR012349">
    <property type="entry name" value="Split_barrel_FMN-bd"/>
</dbReference>
<dbReference type="PANTHER" id="PTHR10851:SF0">
    <property type="entry name" value="PYRIDOXINE-5'-PHOSPHATE OXIDASE"/>
    <property type="match status" value="1"/>
</dbReference>
<dbReference type="Proteomes" id="UP001500604">
    <property type="component" value="Unassembled WGS sequence"/>
</dbReference>
<keyword evidence="7" id="KW-1185">Reference proteome</keyword>
<evidence type="ECO:0000313" key="7">
    <source>
        <dbReference type="Proteomes" id="UP001500604"/>
    </source>
</evidence>
<evidence type="ECO:0000256" key="2">
    <source>
        <dbReference type="ARBA" id="ARBA00022630"/>
    </source>
</evidence>
<organism evidence="6 7">
    <name type="scientific">Kistimonas scapharcae</name>
    <dbReference type="NCBI Taxonomy" id="1036133"/>
    <lineage>
        <taxon>Bacteria</taxon>
        <taxon>Pseudomonadati</taxon>
        <taxon>Pseudomonadota</taxon>
        <taxon>Gammaproteobacteria</taxon>
        <taxon>Oceanospirillales</taxon>
        <taxon>Endozoicomonadaceae</taxon>
        <taxon>Kistimonas</taxon>
    </lineage>
</organism>
<keyword evidence="2" id="KW-0285">Flavoprotein</keyword>
<comment type="caution">
    <text evidence="6">The sequence shown here is derived from an EMBL/GenBank/DDBJ whole genome shotgun (WGS) entry which is preliminary data.</text>
</comment>
<dbReference type="InterPro" id="IPR000659">
    <property type="entry name" value="Pyridox_Oxase"/>
</dbReference>
<dbReference type="EMBL" id="BAABFL010000135">
    <property type="protein sequence ID" value="GAA4649516.1"/>
    <property type="molecule type" value="Genomic_DNA"/>
</dbReference>
<gene>
    <name evidence="6" type="ORF">GCM10023116_17900</name>
</gene>
<dbReference type="SUPFAM" id="SSF50475">
    <property type="entry name" value="FMN-binding split barrel"/>
    <property type="match status" value="1"/>
</dbReference>
<evidence type="ECO:0000256" key="3">
    <source>
        <dbReference type="ARBA" id="ARBA00022643"/>
    </source>
</evidence>
<keyword evidence="3" id="KW-0288">FMN</keyword>
<evidence type="ECO:0000256" key="4">
    <source>
        <dbReference type="ARBA" id="ARBA00023002"/>
    </source>
</evidence>
<dbReference type="RefSeq" id="WP_345195386.1">
    <property type="nucleotide sequence ID" value="NZ_BAABFL010000135.1"/>
</dbReference>